<proteinExistence type="predicted"/>
<keyword evidence="2" id="KW-1185">Reference proteome</keyword>
<dbReference type="Proteomes" id="UP000481033">
    <property type="component" value="Unassembled WGS sequence"/>
</dbReference>
<sequence length="168" mass="19252">MKTKEKVVDYLELHLEALRKKREELHTALERTSAAISSISDVIQYFDSDEAQEIDSMLSASSGVFGPDDLRRPRYKDMSLSEAISKVFWEQEDRRTPLSIEELTEKLYAVTLTDAPTVKACRASLTAALYRMTKNGSPEISKVRKGVYKFNPQAYEERILGIKYHEIK</sequence>
<evidence type="ECO:0000313" key="2">
    <source>
        <dbReference type="Proteomes" id="UP000481033"/>
    </source>
</evidence>
<accession>A0A6M0RH56</accession>
<gene>
    <name evidence="1" type="ORF">DXZ20_07265</name>
</gene>
<evidence type="ECO:0000313" key="1">
    <source>
        <dbReference type="EMBL" id="NEZ55479.1"/>
    </source>
</evidence>
<dbReference type="RefSeq" id="WP_163697364.1">
    <property type="nucleotide sequence ID" value="NZ_QXHD01000004.1"/>
</dbReference>
<protein>
    <submittedName>
        <fullName evidence="1">Uncharacterized protein</fullName>
    </submittedName>
</protein>
<name>A0A6M0RH56_9CYAN</name>
<dbReference type="AlphaFoldDB" id="A0A6M0RH56"/>
<organism evidence="1 2">
    <name type="scientific">Adonisia turfae CCMR0081</name>
    <dbReference type="NCBI Taxonomy" id="2292702"/>
    <lineage>
        <taxon>Bacteria</taxon>
        <taxon>Bacillati</taxon>
        <taxon>Cyanobacteriota</taxon>
        <taxon>Adonisia</taxon>
        <taxon>Adonisia turfae</taxon>
    </lineage>
</organism>
<reference evidence="1 2" key="1">
    <citation type="journal article" date="2020" name="Microb. Ecol.">
        <title>Ecogenomics of the Marine Benthic Filamentous Cyanobacterium Adonisia.</title>
        <authorList>
            <person name="Walter J.M."/>
            <person name="Coutinho F.H."/>
            <person name="Leomil L."/>
            <person name="Hargreaves P.I."/>
            <person name="Campeao M.E."/>
            <person name="Vieira V.V."/>
            <person name="Silva B.S."/>
            <person name="Fistarol G.O."/>
            <person name="Salomon P.S."/>
            <person name="Sawabe T."/>
            <person name="Mino S."/>
            <person name="Hosokawa M."/>
            <person name="Miyashita H."/>
            <person name="Maruyama F."/>
            <person name="van Verk M.C."/>
            <person name="Dutilh B.E."/>
            <person name="Thompson C.C."/>
            <person name="Thompson F.L."/>
        </authorList>
    </citation>
    <scope>NUCLEOTIDE SEQUENCE [LARGE SCALE GENOMIC DNA]</scope>
    <source>
        <strain evidence="1 2">CCMR0081</strain>
    </source>
</reference>
<dbReference type="EMBL" id="QXHD01000004">
    <property type="protein sequence ID" value="NEZ55479.1"/>
    <property type="molecule type" value="Genomic_DNA"/>
</dbReference>
<comment type="caution">
    <text evidence="1">The sequence shown here is derived from an EMBL/GenBank/DDBJ whole genome shotgun (WGS) entry which is preliminary data.</text>
</comment>